<dbReference type="PROSITE" id="PS00523">
    <property type="entry name" value="SULFATASE_1"/>
    <property type="match status" value="1"/>
</dbReference>
<dbReference type="InterPro" id="IPR024607">
    <property type="entry name" value="Sulfatase_CS"/>
</dbReference>
<dbReference type="PANTHER" id="PTHR42693:SF43">
    <property type="entry name" value="BLL2667 PROTEIN"/>
    <property type="match status" value="1"/>
</dbReference>
<evidence type="ECO:0000313" key="8">
    <source>
        <dbReference type="Proteomes" id="UP000653797"/>
    </source>
</evidence>
<evidence type="ECO:0000256" key="1">
    <source>
        <dbReference type="ARBA" id="ARBA00008779"/>
    </source>
</evidence>
<feature type="chain" id="PRO_5037803865" evidence="5">
    <location>
        <begin position="26"/>
        <end position="769"/>
    </location>
</feature>
<keyword evidence="3" id="KW-0378">Hydrolase</keyword>
<proteinExistence type="inferred from homology"/>
<feature type="signal peptide" evidence="5">
    <location>
        <begin position="1"/>
        <end position="25"/>
    </location>
</feature>
<evidence type="ECO:0000256" key="4">
    <source>
        <dbReference type="ARBA" id="ARBA00022837"/>
    </source>
</evidence>
<dbReference type="Gene3D" id="3.30.1120.10">
    <property type="match status" value="1"/>
</dbReference>
<accession>A0A927AZK6</accession>
<feature type="domain" description="Sulfatase N-terminal" evidence="6">
    <location>
        <begin position="59"/>
        <end position="469"/>
    </location>
</feature>
<dbReference type="GO" id="GO:0004553">
    <property type="term" value="F:hydrolase activity, hydrolyzing O-glycosyl compounds"/>
    <property type="evidence" value="ECO:0007669"/>
    <property type="project" value="UniProtKB-ARBA"/>
</dbReference>
<protein>
    <submittedName>
        <fullName evidence="7">Arylsulfatase</fullName>
    </submittedName>
</protein>
<dbReference type="InterPro" id="IPR000917">
    <property type="entry name" value="Sulfatase_N"/>
</dbReference>
<dbReference type="GO" id="GO:0005975">
    <property type="term" value="P:carbohydrate metabolic process"/>
    <property type="evidence" value="ECO:0007669"/>
    <property type="project" value="UniProtKB-ARBA"/>
</dbReference>
<organism evidence="7 8">
    <name type="scientific">Spirosoma validum</name>
    <dbReference type="NCBI Taxonomy" id="2771355"/>
    <lineage>
        <taxon>Bacteria</taxon>
        <taxon>Pseudomonadati</taxon>
        <taxon>Bacteroidota</taxon>
        <taxon>Cytophagia</taxon>
        <taxon>Cytophagales</taxon>
        <taxon>Cytophagaceae</taxon>
        <taxon>Spirosoma</taxon>
    </lineage>
</organism>
<dbReference type="RefSeq" id="WP_191038181.1">
    <property type="nucleotide sequence ID" value="NZ_JACXAA010000002.1"/>
</dbReference>
<evidence type="ECO:0000259" key="6">
    <source>
        <dbReference type="Pfam" id="PF00884"/>
    </source>
</evidence>
<dbReference type="PANTHER" id="PTHR42693">
    <property type="entry name" value="ARYLSULFATASE FAMILY MEMBER"/>
    <property type="match status" value="1"/>
</dbReference>
<reference evidence="7" key="1">
    <citation type="submission" date="2020-09" db="EMBL/GenBank/DDBJ databases">
        <authorList>
            <person name="Kim M.K."/>
        </authorList>
    </citation>
    <scope>NUCLEOTIDE SEQUENCE</scope>
    <source>
        <strain evidence="7">BT704</strain>
    </source>
</reference>
<dbReference type="CDD" id="cd16025">
    <property type="entry name" value="PAS_like"/>
    <property type="match status" value="1"/>
</dbReference>
<gene>
    <name evidence="7" type="ORF">IC230_06590</name>
</gene>
<evidence type="ECO:0000256" key="3">
    <source>
        <dbReference type="ARBA" id="ARBA00022801"/>
    </source>
</evidence>
<dbReference type="SUPFAM" id="SSF49899">
    <property type="entry name" value="Concanavalin A-like lectins/glucanases"/>
    <property type="match status" value="1"/>
</dbReference>
<dbReference type="InterPro" id="IPR013320">
    <property type="entry name" value="ConA-like_dom_sf"/>
</dbReference>
<evidence type="ECO:0000256" key="2">
    <source>
        <dbReference type="ARBA" id="ARBA00022723"/>
    </source>
</evidence>
<keyword evidence="8" id="KW-1185">Reference proteome</keyword>
<dbReference type="Gene3D" id="3.40.720.10">
    <property type="entry name" value="Alkaline Phosphatase, subunit A"/>
    <property type="match status" value="1"/>
</dbReference>
<dbReference type="AlphaFoldDB" id="A0A927AZK6"/>
<evidence type="ECO:0000256" key="5">
    <source>
        <dbReference type="SAM" id="SignalP"/>
    </source>
</evidence>
<dbReference type="Gene3D" id="2.60.120.200">
    <property type="match status" value="1"/>
</dbReference>
<comment type="similarity">
    <text evidence="1">Belongs to the sulfatase family.</text>
</comment>
<dbReference type="InterPro" id="IPR050738">
    <property type="entry name" value="Sulfatase"/>
</dbReference>
<name>A0A927AZK6_9BACT</name>
<comment type="caution">
    <text evidence="7">The sequence shown here is derived from an EMBL/GenBank/DDBJ whole genome shotgun (WGS) entry which is preliminary data.</text>
</comment>
<evidence type="ECO:0000313" key="7">
    <source>
        <dbReference type="EMBL" id="MBD2752547.1"/>
    </source>
</evidence>
<dbReference type="InterPro" id="IPR017850">
    <property type="entry name" value="Alkaline_phosphatase_core_sf"/>
</dbReference>
<dbReference type="Pfam" id="PF00884">
    <property type="entry name" value="Sulfatase"/>
    <property type="match status" value="1"/>
</dbReference>
<dbReference type="SUPFAM" id="SSF53649">
    <property type="entry name" value="Alkaline phosphatase-like"/>
    <property type="match status" value="1"/>
</dbReference>
<dbReference type="EMBL" id="JACXAA010000002">
    <property type="protein sequence ID" value="MBD2752547.1"/>
    <property type="molecule type" value="Genomic_DNA"/>
</dbReference>
<sequence length="769" mass="85021">MKKTSLTKFSLVAWALLVTGTGTQAQYAPTPAYKGTLGKTVEATKQWWPEPKKAPQGAPNVVWILLDDVGFGAVSSFGGLIQTPHIDELAYKGLRYTNFHTTAICAPTRAALLTGRNQHSAHMGLFPETAIGTPGYDAQIPFEKATVAEILKENGYNTFALGKWHITPLTDLTPAGPFTRWPTGRGFEQYYGFPSRGSTDQVHPELWEGIHRIPDQQNGKYLNELLADRAIEYIADQKSANVDKPFFLYLATGAGHAPHQVAKEWSDKYKGKFDSGWDKYRDDVLANQIKLGIVPKNTVLPPRNPGIKDWNTLSADEKKLFARFMEVYAGFMSYTDYEIGRVVNYLKEINQFENTLIVVSVGDNGASKEGTFVGTINNYGTDLSDEQRLQKNIANIDLIGTEFAKANYPLGWAAATNTPFRQWKQDANSEGGTRNPLIVYYPKGIKEKGGLRTQYSHVTDILPTTLELIKAQVPASINGYKQDPIEGTSLAYSLNDSKAKDRHTVQYYEIKGSRSIYKDGWKAGTLHVKGQPFEQDKWELYNVAQDFNELNNLAAQNPVKLTELRALFDSEATKYNVYPLKDELTPFELPNAYKNQRKVVLYPGQSTVPDIASPFAIKRSFSLTADVVIPANGAEGVLLSRGGRAGGLSFFVQNKKINLTYVLGDETKYTVTSDNTPLPTGAVQLRADVTYGQNGSGLVSLYVNNAKVGEGTLSKTLGNLYSHEGVNVGLDDLTPVSDTYKVPFAFTGKINKVTLDFEAPQESYLKAKN</sequence>
<dbReference type="GO" id="GO:0046872">
    <property type="term" value="F:metal ion binding"/>
    <property type="evidence" value="ECO:0007669"/>
    <property type="project" value="UniProtKB-KW"/>
</dbReference>
<keyword evidence="2" id="KW-0479">Metal-binding</keyword>
<keyword evidence="4" id="KW-0106">Calcium</keyword>
<dbReference type="Proteomes" id="UP000653797">
    <property type="component" value="Unassembled WGS sequence"/>
</dbReference>
<keyword evidence="5" id="KW-0732">Signal</keyword>